<accession>A0A1G8NLG0</accession>
<dbReference type="GO" id="GO:0003676">
    <property type="term" value="F:nucleic acid binding"/>
    <property type="evidence" value="ECO:0007669"/>
    <property type="project" value="InterPro"/>
</dbReference>
<dbReference type="Pfam" id="PF01844">
    <property type="entry name" value="HNH"/>
    <property type="match status" value="1"/>
</dbReference>
<gene>
    <name evidence="2" type="ORF">SAMN05421850_105255</name>
</gene>
<keyword evidence="3" id="KW-1185">Reference proteome</keyword>
<dbReference type="Gene3D" id="1.10.30.50">
    <property type="match status" value="1"/>
</dbReference>
<reference evidence="2 3" key="1">
    <citation type="submission" date="2016-10" db="EMBL/GenBank/DDBJ databases">
        <authorList>
            <person name="de Groot N.N."/>
        </authorList>
    </citation>
    <scope>NUCLEOTIDE SEQUENCE [LARGE SCALE GENOMIC DNA]</scope>
    <source>
        <strain evidence="2 3">DSM 28010</strain>
    </source>
</reference>
<dbReference type="STRING" id="490829.SAMN05421850_105255"/>
<evidence type="ECO:0000259" key="1">
    <source>
        <dbReference type="Pfam" id="PF01844"/>
    </source>
</evidence>
<dbReference type="OrthoDB" id="9802640at2"/>
<dbReference type="AlphaFoldDB" id="A0A1G8NLG0"/>
<evidence type="ECO:0000313" key="3">
    <source>
        <dbReference type="Proteomes" id="UP000199340"/>
    </source>
</evidence>
<dbReference type="RefSeq" id="WP_090028855.1">
    <property type="nucleotide sequence ID" value="NZ_FNEB01000005.1"/>
</dbReference>
<protein>
    <submittedName>
        <fullName evidence="2">5-methylcytosine-specific restriction enzyme A</fullName>
    </submittedName>
</protein>
<name>A0A1G8NLG0_9RHOB</name>
<dbReference type="InterPro" id="IPR003615">
    <property type="entry name" value="HNH_nuc"/>
</dbReference>
<dbReference type="CDD" id="cd00085">
    <property type="entry name" value="HNHc"/>
    <property type="match status" value="1"/>
</dbReference>
<dbReference type="EMBL" id="FNEB01000005">
    <property type="protein sequence ID" value="SDI81131.1"/>
    <property type="molecule type" value="Genomic_DNA"/>
</dbReference>
<dbReference type="InterPro" id="IPR002711">
    <property type="entry name" value="HNH"/>
</dbReference>
<dbReference type="GO" id="GO:0004519">
    <property type="term" value="F:endonuclease activity"/>
    <property type="evidence" value="ECO:0007669"/>
    <property type="project" value="InterPro"/>
</dbReference>
<proteinExistence type="predicted"/>
<feature type="domain" description="HNH" evidence="1">
    <location>
        <begin position="204"/>
        <end position="259"/>
    </location>
</feature>
<dbReference type="Proteomes" id="UP000199340">
    <property type="component" value="Unassembled WGS sequence"/>
</dbReference>
<dbReference type="GO" id="GO:0008270">
    <property type="term" value="F:zinc ion binding"/>
    <property type="evidence" value="ECO:0007669"/>
    <property type="project" value="InterPro"/>
</dbReference>
<evidence type="ECO:0000313" key="2">
    <source>
        <dbReference type="EMBL" id="SDI81131.1"/>
    </source>
</evidence>
<sequence>MLARKKRLILDEVTAGTGAQIRMEEDANGIQSGLVLSFLDLKRSHSPAVTLRPKGLNGFVAHLSFGNFAADTIRQMQKASDEEVQLARALIASIKKDVSISVTIEGQQSLTSWKLTDGQFTITAEKRGLKRRYDDDVLVETCRELVTPMLAAMAELYGYDPVVEVEEIGPEAAMEGAVSIRQIRKRERNPRNRLLCLRIHGESCQICKTNPKMTYGKAGGILEVHHVQPLALSDEPRVYDPTTDLIPLCPNCHRAVHTRRPVPWKPEQILEMMHTHG</sequence>
<organism evidence="2 3">
    <name type="scientific">Lutimaribacter saemankumensis</name>
    <dbReference type="NCBI Taxonomy" id="490829"/>
    <lineage>
        <taxon>Bacteria</taxon>
        <taxon>Pseudomonadati</taxon>
        <taxon>Pseudomonadota</taxon>
        <taxon>Alphaproteobacteria</taxon>
        <taxon>Rhodobacterales</taxon>
        <taxon>Roseobacteraceae</taxon>
        <taxon>Lutimaribacter</taxon>
    </lineage>
</organism>